<evidence type="ECO:0000313" key="3">
    <source>
        <dbReference type="Proteomes" id="UP000596742"/>
    </source>
</evidence>
<dbReference type="OrthoDB" id="8191755at2759"/>
<evidence type="ECO:0000313" key="2">
    <source>
        <dbReference type="EMBL" id="VDI17469.1"/>
    </source>
</evidence>
<dbReference type="AlphaFoldDB" id="A0A8B6DBS8"/>
<proteinExistence type="predicted"/>
<name>A0A8B6DBS8_MYTGA</name>
<accession>A0A8B6DBS8</accession>
<keyword evidence="3" id="KW-1185">Reference proteome</keyword>
<dbReference type="Proteomes" id="UP000596742">
    <property type="component" value="Unassembled WGS sequence"/>
</dbReference>
<feature type="region of interest" description="Disordered" evidence="1">
    <location>
        <begin position="151"/>
        <end position="174"/>
    </location>
</feature>
<gene>
    <name evidence="2" type="ORF">MGAL_10B052534</name>
</gene>
<comment type="caution">
    <text evidence="2">The sequence shown here is derived from an EMBL/GenBank/DDBJ whole genome shotgun (WGS) entry which is preliminary data.</text>
</comment>
<dbReference type="EMBL" id="UYJE01003214">
    <property type="protein sequence ID" value="VDI17469.1"/>
    <property type="molecule type" value="Genomic_DNA"/>
</dbReference>
<feature type="region of interest" description="Disordered" evidence="1">
    <location>
        <begin position="33"/>
        <end position="61"/>
    </location>
</feature>
<reference evidence="2" key="1">
    <citation type="submission" date="2018-11" db="EMBL/GenBank/DDBJ databases">
        <authorList>
            <person name="Alioto T."/>
            <person name="Alioto T."/>
        </authorList>
    </citation>
    <scope>NUCLEOTIDE SEQUENCE</scope>
</reference>
<evidence type="ECO:0000256" key="1">
    <source>
        <dbReference type="SAM" id="MobiDB-lite"/>
    </source>
</evidence>
<organism evidence="2 3">
    <name type="scientific">Mytilus galloprovincialis</name>
    <name type="common">Mediterranean mussel</name>
    <dbReference type="NCBI Taxonomy" id="29158"/>
    <lineage>
        <taxon>Eukaryota</taxon>
        <taxon>Metazoa</taxon>
        <taxon>Spiralia</taxon>
        <taxon>Lophotrochozoa</taxon>
        <taxon>Mollusca</taxon>
        <taxon>Bivalvia</taxon>
        <taxon>Autobranchia</taxon>
        <taxon>Pteriomorphia</taxon>
        <taxon>Mytilida</taxon>
        <taxon>Mytiloidea</taxon>
        <taxon>Mytilidae</taxon>
        <taxon>Mytilinae</taxon>
        <taxon>Mytilus</taxon>
    </lineage>
</organism>
<feature type="compositionally biased region" description="Polar residues" evidence="1">
    <location>
        <begin position="49"/>
        <end position="61"/>
    </location>
</feature>
<protein>
    <submittedName>
        <fullName evidence="2">Uncharacterized protein</fullName>
    </submittedName>
</protein>
<sequence length="174" mass="20213">METSYNKQCQKFMRDNPSRQVTRFLAVIPAEAYGPSQTSEKNIPENKNTDSSTPMVETPHSTPNEFAVVVDVYAVPDRPAYPMIDAIRNQPDMTVNSVSNTNSERENFDEILVIPEMKKNLPKKKTKRISTARLLTDKNYLIIEMKEKIKMKELKETEKEEERCNQDEKRKEKL</sequence>